<evidence type="ECO:0000313" key="2">
    <source>
        <dbReference type="Proteomes" id="UP001595947"/>
    </source>
</evidence>
<gene>
    <name evidence="1" type="ORF">ACFPBZ_13980</name>
</gene>
<organism evidence="1 2">
    <name type="scientific">Actinomycetospora atypica</name>
    <dbReference type="NCBI Taxonomy" id="1290095"/>
    <lineage>
        <taxon>Bacteria</taxon>
        <taxon>Bacillati</taxon>
        <taxon>Actinomycetota</taxon>
        <taxon>Actinomycetes</taxon>
        <taxon>Pseudonocardiales</taxon>
        <taxon>Pseudonocardiaceae</taxon>
        <taxon>Actinomycetospora</taxon>
    </lineage>
</organism>
<protein>
    <submittedName>
        <fullName evidence="1">Uncharacterized protein</fullName>
    </submittedName>
</protein>
<accession>A0ABV9YMJ4</accession>
<keyword evidence="2" id="KW-1185">Reference proteome</keyword>
<name>A0ABV9YMJ4_9PSEU</name>
<feature type="non-terminal residue" evidence="1">
    <location>
        <position position="1"/>
    </location>
</feature>
<reference evidence="2" key="1">
    <citation type="journal article" date="2019" name="Int. J. Syst. Evol. Microbiol.">
        <title>The Global Catalogue of Microorganisms (GCM) 10K type strain sequencing project: providing services to taxonomists for standard genome sequencing and annotation.</title>
        <authorList>
            <consortium name="The Broad Institute Genomics Platform"/>
            <consortium name="The Broad Institute Genome Sequencing Center for Infectious Disease"/>
            <person name="Wu L."/>
            <person name="Ma J."/>
        </authorList>
    </citation>
    <scope>NUCLEOTIDE SEQUENCE [LARGE SCALE GENOMIC DNA]</scope>
    <source>
        <strain evidence="2">CGMCC 4.7093</strain>
    </source>
</reference>
<dbReference type="Proteomes" id="UP001595947">
    <property type="component" value="Unassembled WGS sequence"/>
</dbReference>
<proteinExistence type="predicted"/>
<dbReference type="EMBL" id="JBHSIV010000012">
    <property type="protein sequence ID" value="MFC5063324.1"/>
    <property type="molecule type" value="Genomic_DNA"/>
</dbReference>
<sequence>REAGVAAAAAALAAADRRAAEDHEILAGLLDRRAELRGRLGALRAKASARGRSEDLALDELHTRAHDLLWTAPCDLAAATVAVRAYQRALETTP</sequence>
<comment type="caution">
    <text evidence="1">The sequence shown here is derived from an EMBL/GenBank/DDBJ whole genome shotgun (WGS) entry which is preliminary data.</text>
</comment>
<evidence type="ECO:0000313" key="1">
    <source>
        <dbReference type="EMBL" id="MFC5063324.1"/>
    </source>
</evidence>